<proteinExistence type="predicted"/>
<accession>A0A6M2DFH6</accession>
<dbReference type="EMBL" id="GIIL01001347">
    <property type="protein sequence ID" value="NOV45073.1"/>
    <property type="molecule type" value="Transcribed_RNA"/>
</dbReference>
<name>A0A6M2DFH6_XENCH</name>
<evidence type="ECO:0000313" key="1">
    <source>
        <dbReference type="EMBL" id="NOV45073.1"/>
    </source>
</evidence>
<sequence>MFINNTKLLKFEIPNYIFLNSYEDIFSSNMINWKVFFLSRTKLHNYNTQNNHNVTIKYNACKDFLIKIFKSK</sequence>
<dbReference type="AlphaFoldDB" id="A0A6M2DFH6"/>
<organism evidence="1">
    <name type="scientific">Xenopsylla cheopis</name>
    <name type="common">Oriental rat flea</name>
    <name type="synonym">Pulex cheopis</name>
    <dbReference type="NCBI Taxonomy" id="163159"/>
    <lineage>
        <taxon>Eukaryota</taxon>
        <taxon>Metazoa</taxon>
        <taxon>Ecdysozoa</taxon>
        <taxon>Arthropoda</taxon>
        <taxon>Hexapoda</taxon>
        <taxon>Insecta</taxon>
        <taxon>Pterygota</taxon>
        <taxon>Neoptera</taxon>
        <taxon>Endopterygota</taxon>
        <taxon>Siphonaptera</taxon>
        <taxon>Pulicidae</taxon>
        <taxon>Xenopsyllinae</taxon>
        <taxon>Xenopsylla</taxon>
    </lineage>
</organism>
<reference evidence="1" key="1">
    <citation type="submission" date="2020-03" db="EMBL/GenBank/DDBJ databases">
        <title>Transcriptomic Profiling of the Digestive Tract of the Rat Flea, Xenopsylla cheopis, Following Blood Feeding and Infection with Yersinia pestis.</title>
        <authorList>
            <person name="Bland D.M."/>
            <person name="Martens C.A."/>
            <person name="Virtaneva K."/>
            <person name="Kanakabandi K."/>
            <person name="Long D."/>
            <person name="Rosenke R."/>
            <person name="Saturday G.A."/>
            <person name="Hoyt F.H."/>
            <person name="Bruno D.P."/>
            <person name="Ribeiro J.M.C."/>
            <person name="Hinnebusch J."/>
        </authorList>
    </citation>
    <scope>NUCLEOTIDE SEQUENCE</scope>
</reference>
<protein>
    <submittedName>
        <fullName evidence="1">Putative secreted protein</fullName>
    </submittedName>
</protein>